<proteinExistence type="inferred from homology"/>
<dbReference type="EMBL" id="LGYO01000022">
    <property type="protein sequence ID" value="KNZ41750.1"/>
    <property type="molecule type" value="Genomic_DNA"/>
</dbReference>
<evidence type="ECO:0000256" key="2">
    <source>
        <dbReference type="ARBA" id="ARBA00011255"/>
    </source>
</evidence>
<dbReference type="InterPro" id="IPR010809">
    <property type="entry name" value="FliD_C"/>
</dbReference>
<keyword evidence="9" id="KW-1185">Reference proteome</keyword>
<dbReference type="PANTHER" id="PTHR30288">
    <property type="entry name" value="FLAGELLAR CAP/ASSEMBLY PROTEIN FLID"/>
    <property type="match status" value="1"/>
</dbReference>
<dbReference type="STRING" id="52689.AKG39_08930"/>
<dbReference type="RefSeq" id="WP_050740044.1">
    <property type="nucleotide sequence ID" value="NZ_LGYO01000022.1"/>
</dbReference>
<comment type="subcellular location">
    <subcellularLocation>
        <location evidence="5">Secreted</location>
    </subcellularLocation>
    <subcellularLocation>
        <location evidence="5">Bacterial flagellum</location>
    </subcellularLocation>
</comment>
<dbReference type="GO" id="GO:0071973">
    <property type="term" value="P:bacterial-type flagellum-dependent cell motility"/>
    <property type="evidence" value="ECO:0007669"/>
    <property type="project" value="TreeGrafter"/>
</dbReference>
<comment type="subunit">
    <text evidence="2 5">Homopentamer.</text>
</comment>
<name>A0A0L6U1S0_9FIRM</name>
<dbReference type="GO" id="GO:0005576">
    <property type="term" value="C:extracellular region"/>
    <property type="evidence" value="ECO:0007669"/>
    <property type="project" value="UniProtKB-SubCell"/>
</dbReference>
<dbReference type="InterPro" id="IPR003481">
    <property type="entry name" value="FliD_N"/>
</dbReference>
<dbReference type="GO" id="GO:0007155">
    <property type="term" value="P:cell adhesion"/>
    <property type="evidence" value="ECO:0007669"/>
    <property type="project" value="InterPro"/>
</dbReference>
<evidence type="ECO:0000256" key="1">
    <source>
        <dbReference type="ARBA" id="ARBA00009764"/>
    </source>
</evidence>
<gene>
    <name evidence="8" type="ORF">AKG39_08930</name>
</gene>
<comment type="caution">
    <text evidence="8">The sequence shown here is derived from an EMBL/GenBank/DDBJ whole genome shotgun (WGS) entry which is preliminary data.</text>
</comment>
<dbReference type="Proteomes" id="UP000036873">
    <property type="component" value="Unassembled WGS sequence"/>
</dbReference>
<accession>A0A0L6U1S0</accession>
<organism evidence="8 9">
    <name type="scientific">Acetobacterium bakii</name>
    <dbReference type="NCBI Taxonomy" id="52689"/>
    <lineage>
        <taxon>Bacteria</taxon>
        <taxon>Bacillati</taxon>
        <taxon>Bacillota</taxon>
        <taxon>Clostridia</taxon>
        <taxon>Eubacteriales</taxon>
        <taxon>Eubacteriaceae</taxon>
        <taxon>Acetobacterium</taxon>
    </lineage>
</organism>
<evidence type="ECO:0000256" key="5">
    <source>
        <dbReference type="RuleBase" id="RU362066"/>
    </source>
</evidence>
<dbReference type="PANTHER" id="PTHR30288:SF0">
    <property type="entry name" value="FLAGELLAR HOOK-ASSOCIATED PROTEIN 2"/>
    <property type="match status" value="1"/>
</dbReference>
<feature type="domain" description="Flagellar hook-associated protein 2 C-terminal" evidence="7">
    <location>
        <begin position="365"/>
        <end position="628"/>
    </location>
</feature>
<dbReference type="GO" id="GO:0009424">
    <property type="term" value="C:bacterial-type flagellum hook"/>
    <property type="evidence" value="ECO:0007669"/>
    <property type="project" value="UniProtKB-UniRule"/>
</dbReference>
<evidence type="ECO:0000313" key="9">
    <source>
        <dbReference type="Proteomes" id="UP000036873"/>
    </source>
</evidence>
<sequence>MSTAVSSSKSTTSALTAKTGMGGLISGMDTDELVEGLTLASRTKVAKQDQKIQTMEWKQTAYRTVTKALKEFQTKYLDVLSATNMRSESFYNTINATSASTNISVSATSAANEGTLTIGAITQLATKQTVQGNTAASGPLSGKMTSADTGSMSEADVTALLTNIEGKSLKLTLDGKVKTVTFDSAFMASARAKLTSDGLQTAFQGAVDKAYGVTAANRTVAVAVTGDQLSFTASGSQITVNALNEDTATLGFLGLKDGQSNKMSPNKSLGDLGFAIPLESGVETFKTTINGVKFEFNKTDSLSTVMSRINSGNAGVSMSYSSITDKFSMTATNSGVGENIVISEEQGNFMTALGLKGDGADVTAGKNALLTVNGVAITRTSNDIVIDGVKISLLKTTEALEEPITIAMKADASALLEPIKSFVSDYNTMIDLMNSLVKENKDSAYAPLTDSQKEDMSEKQIETWEKKAKAGLLASDPVLRGIASQMQSMMYGSAVKGGISLYDLGITSAGYSENGKLVIDDAKLKTALETKGSAIKELFTTADTGLANKLNKVLLAATKTTGAKGSRGSLIEAAGYESTMSDTENNITESIERENKTKKKLETRLKAEETRLWAKFTAMETALSQLNNQSAMLTQFSAS</sequence>
<comment type="function">
    <text evidence="5">Required for morphogenesis and for the elongation of the flagellar filament by facilitating polymerization of the flagellin monomers at the tip of growing filament. Forms a capping structure, which prevents flagellin subunits (transported through the central channel of the flagellum) from leaking out without polymerization at the distal end.</text>
</comment>
<keyword evidence="5" id="KW-0964">Secreted</keyword>
<feature type="coiled-coil region" evidence="5">
    <location>
        <begin position="584"/>
        <end position="611"/>
    </location>
</feature>
<dbReference type="Pfam" id="PF02465">
    <property type="entry name" value="FliD_N"/>
    <property type="match status" value="1"/>
</dbReference>
<evidence type="ECO:0000259" key="6">
    <source>
        <dbReference type="Pfam" id="PF02465"/>
    </source>
</evidence>
<protein>
    <recommendedName>
        <fullName evidence="5">Flagellar hook-associated protein 2</fullName>
        <shortName evidence="5">HAP2</shortName>
    </recommendedName>
    <alternativeName>
        <fullName evidence="5">Flagellar cap protein</fullName>
    </alternativeName>
</protein>
<evidence type="ECO:0000313" key="8">
    <source>
        <dbReference type="EMBL" id="KNZ41750.1"/>
    </source>
</evidence>
<dbReference type="Pfam" id="PF07195">
    <property type="entry name" value="FliD_C"/>
    <property type="match status" value="1"/>
</dbReference>
<dbReference type="InterPro" id="IPR040026">
    <property type="entry name" value="FliD"/>
</dbReference>
<evidence type="ECO:0000256" key="4">
    <source>
        <dbReference type="ARBA" id="ARBA00023143"/>
    </source>
</evidence>
<dbReference type="AlphaFoldDB" id="A0A0L6U1S0"/>
<comment type="similarity">
    <text evidence="1 5">Belongs to the FliD family.</text>
</comment>
<evidence type="ECO:0000256" key="3">
    <source>
        <dbReference type="ARBA" id="ARBA00023054"/>
    </source>
</evidence>
<feature type="domain" description="Flagellar hook-associated protein 2 N-terminal" evidence="6">
    <location>
        <begin position="26"/>
        <end position="128"/>
    </location>
</feature>
<dbReference type="OrthoDB" id="9776025at2"/>
<dbReference type="GO" id="GO:0009421">
    <property type="term" value="C:bacterial-type flagellum filament cap"/>
    <property type="evidence" value="ECO:0007669"/>
    <property type="project" value="InterPro"/>
</dbReference>
<reference evidence="9" key="1">
    <citation type="submission" date="2015-07" db="EMBL/GenBank/DDBJ databases">
        <title>Draft genome sequence of Acetobacterium bakii DSM 8293, a potential psychrophilic chemical producer through syngas fermentation.</title>
        <authorList>
            <person name="Song Y."/>
            <person name="Hwang S."/>
            <person name="Cho B.-K."/>
        </authorList>
    </citation>
    <scope>NUCLEOTIDE SEQUENCE [LARGE SCALE GENOMIC DNA]</scope>
    <source>
        <strain evidence="9">DSM 8239</strain>
    </source>
</reference>
<keyword evidence="4 5" id="KW-0975">Bacterial flagellum</keyword>
<evidence type="ECO:0000259" key="7">
    <source>
        <dbReference type="Pfam" id="PF07195"/>
    </source>
</evidence>
<keyword evidence="3 5" id="KW-0175">Coiled coil</keyword>